<sequence length="280" mass="31961">MKKKAFLYPAVAGFAAYFSFSQIFTLNDEPMITHFDHQSVSSPELHCFHSQSDTFLDDNGELNLLVWNIYKQNRQNWQRALSQLSNNKQLVLLQEASMTTEMKQWITQSKWYGNQANAFKAFDTPAGVLNLSKDNPLLACAYMTVEPWLRLPKSAIYARYPLSNGETLAVVNIHAVNFTLGVKAYRQQLQQLKQELIQHRGPLIVAGDFNSWSESRLSAMRQALDSLEMQEVSFMPDERKRFMTGLALDHVFFRGLTLKTAKAPKTDASDHNPLMVSFTL</sequence>
<dbReference type="InterPro" id="IPR005135">
    <property type="entry name" value="Endo/exonuclease/phosphatase"/>
</dbReference>
<keyword evidence="3" id="KW-1185">Reference proteome</keyword>
<dbReference type="SUPFAM" id="SSF56219">
    <property type="entry name" value="DNase I-like"/>
    <property type="match status" value="1"/>
</dbReference>
<keyword evidence="2" id="KW-0255">Endonuclease</keyword>
<evidence type="ECO:0000259" key="1">
    <source>
        <dbReference type="Pfam" id="PF03372"/>
    </source>
</evidence>
<feature type="domain" description="Endonuclease/exonuclease/phosphatase" evidence="1">
    <location>
        <begin position="66"/>
        <end position="271"/>
    </location>
</feature>
<organism evidence="2 3">
    <name type="scientific">Vibrio olivae</name>
    <dbReference type="NCBI Taxonomy" id="1243002"/>
    <lineage>
        <taxon>Bacteria</taxon>
        <taxon>Pseudomonadati</taxon>
        <taxon>Pseudomonadota</taxon>
        <taxon>Gammaproteobacteria</taxon>
        <taxon>Vibrionales</taxon>
        <taxon>Vibrionaceae</taxon>
        <taxon>Vibrio</taxon>
    </lineage>
</organism>
<keyword evidence="2" id="KW-0540">Nuclease</keyword>
<comment type="caution">
    <text evidence="2">The sequence shown here is derived from an EMBL/GenBank/DDBJ whole genome shotgun (WGS) entry which is preliminary data.</text>
</comment>
<keyword evidence="2" id="KW-0378">Hydrolase</keyword>
<name>A0ABV5HGU8_9VIBR</name>
<accession>A0ABV5HGU8</accession>
<dbReference type="GO" id="GO:0004519">
    <property type="term" value="F:endonuclease activity"/>
    <property type="evidence" value="ECO:0007669"/>
    <property type="project" value="UniProtKB-KW"/>
</dbReference>
<dbReference type="InterPro" id="IPR036691">
    <property type="entry name" value="Endo/exonu/phosph_ase_sf"/>
</dbReference>
<dbReference type="NCBIfam" id="NF003842">
    <property type="entry name" value="PRK05421.1-4"/>
    <property type="match status" value="1"/>
</dbReference>
<dbReference type="EMBL" id="JBHMEP010000001">
    <property type="protein sequence ID" value="MFB9133429.1"/>
    <property type="molecule type" value="Genomic_DNA"/>
</dbReference>
<evidence type="ECO:0000313" key="2">
    <source>
        <dbReference type="EMBL" id="MFB9133429.1"/>
    </source>
</evidence>
<dbReference type="NCBIfam" id="NF003841">
    <property type="entry name" value="PRK05421.1-3"/>
    <property type="match status" value="1"/>
</dbReference>
<proteinExistence type="predicted"/>
<dbReference type="NCBIfam" id="NF003840">
    <property type="entry name" value="PRK05421.1-2"/>
    <property type="match status" value="1"/>
</dbReference>
<dbReference type="Gene3D" id="3.60.10.10">
    <property type="entry name" value="Endonuclease/exonuclease/phosphatase"/>
    <property type="match status" value="1"/>
</dbReference>
<dbReference type="Pfam" id="PF03372">
    <property type="entry name" value="Exo_endo_phos"/>
    <property type="match status" value="1"/>
</dbReference>
<reference evidence="2 3" key="1">
    <citation type="submission" date="2024-09" db="EMBL/GenBank/DDBJ databases">
        <authorList>
            <person name="Sun Q."/>
            <person name="Mori K."/>
        </authorList>
    </citation>
    <scope>NUCLEOTIDE SEQUENCE [LARGE SCALE GENOMIC DNA]</scope>
    <source>
        <strain evidence="2 3">CECT 8064</strain>
    </source>
</reference>
<gene>
    <name evidence="2" type="ORF">ACFFUV_00405</name>
</gene>
<dbReference type="Proteomes" id="UP001589645">
    <property type="component" value="Unassembled WGS sequence"/>
</dbReference>
<protein>
    <submittedName>
        <fullName evidence="2">Endonuclease/exonuclease/phosphatase family protein</fullName>
    </submittedName>
</protein>
<evidence type="ECO:0000313" key="3">
    <source>
        <dbReference type="Proteomes" id="UP001589645"/>
    </source>
</evidence>
<dbReference type="RefSeq" id="WP_390188948.1">
    <property type="nucleotide sequence ID" value="NZ_JBHMEP010000001.1"/>
</dbReference>